<dbReference type="AlphaFoldDB" id="A0A562T5H5"/>
<feature type="compositionally biased region" description="Basic and acidic residues" evidence="5">
    <location>
        <begin position="1"/>
        <end position="13"/>
    </location>
</feature>
<dbReference type="Proteomes" id="UP000316778">
    <property type="component" value="Unassembled WGS sequence"/>
</dbReference>
<dbReference type="GO" id="GO:0008932">
    <property type="term" value="F:lytic endotransglycosylase activity"/>
    <property type="evidence" value="ECO:0007669"/>
    <property type="project" value="UniProtKB-UniRule"/>
</dbReference>
<dbReference type="SUPFAM" id="SSF50685">
    <property type="entry name" value="Barwin-like endoglucanases"/>
    <property type="match status" value="1"/>
</dbReference>
<gene>
    <name evidence="3" type="primary">rlpA</name>
    <name evidence="7" type="ORF">LX66_2589</name>
</gene>
<dbReference type="PANTHER" id="PTHR34183">
    <property type="entry name" value="ENDOLYTIC PEPTIDOGLYCAN TRANSGLYCOSYLASE RLPA"/>
    <property type="match status" value="1"/>
</dbReference>
<dbReference type="PANTHER" id="PTHR34183:SF8">
    <property type="entry name" value="ENDOLYTIC PEPTIDOGLYCAN TRANSGLYCOSYLASE RLPA-RELATED"/>
    <property type="match status" value="1"/>
</dbReference>
<name>A0A562T5H5_CHIJA</name>
<keyword evidence="7" id="KW-0449">Lipoprotein</keyword>
<dbReference type="NCBIfam" id="TIGR00413">
    <property type="entry name" value="rlpA"/>
    <property type="match status" value="1"/>
</dbReference>
<dbReference type="InterPro" id="IPR012997">
    <property type="entry name" value="RplA"/>
</dbReference>
<keyword evidence="1 3" id="KW-0456">Lyase</keyword>
<dbReference type="Gene3D" id="2.40.40.10">
    <property type="entry name" value="RlpA-like domain"/>
    <property type="match status" value="1"/>
</dbReference>
<accession>A0A562T5H5</accession>
<evidence type="ECO:0000256" key="4">
    <source>
        <dbReference type="RuleBase" id="RU003495"/>
    </source>
</evidence>
<dbReference type="Pfam" id="PF03330">
    <property type="entry name" value="DPBB_1"/>
    <property type="match status" value="1"/>
</dbReference>
<dbReference type="HAMAP" id="MF_02071">
    <property type="entry name" value="RlpA"/>
    <property type="match status" value="1"/>
</dbReference>
<dbReference type="InterPro" id="IPR009009">
    <property type="entry name" value="RlpA-like_DPBB"/>
</dbReference>
<keyword evidence="2 3" id="KW-0961">Cell wall biogenesis/degradation</keyword>
<evidence type="ECO:0000313" key="8">
    <source>
        <dbReference type="Proteomes" id="UP000316778"/>
    </source>
</evidence>
<comment type="similarity">
    <text evidence="3 4">Belongs to the RlpA family.</text>
</comment>
<evidence type="ECO:0000256" key="1">
    <source>
        <dbReference type="ARBA" id="ARBA00023239"/>
    </source>
</evidence>
<organism evidence="7 8">
    <name type="scientific">Chitinophaga japonensis</name>
    <name type="common">Flexibacter japonensis</name>
    <dbReference type="NCBI Taxonomy" id="104662"/>
    <lineage>
        <taxon>Bacteria</taxon>
        <taxon>Pseudomonadati</taxon>
        <taxon>Bacteroidota</taxon>
        <taxon>Chitinophagia</taxon>
        <taxon>Chitinophagales</taxon>
        <taxon>Chitinophagaceae</taxon>
        <taxon>Chitinophaga</taxon>
    </lineage>
</organism>
<reference evidence="7 8" key="1">
    <citation type="journal article" date="2013" name="Stand. Genomic Sci.">
        <title>Genomic Encyclopedia of Type Strains, Phase I: The one thousand microbial genomes (KMG-I) project.</title>
        <authorList>
            <person name="Kyrpides N.C."/>
            <person name="Woyke T."/>
            <person name="Eisen J.A."/>
            <person name="Garrity G."/>
            <person name="Lilburn T.G."/>
            <person name="Beck B.J."/>
            <person name="Whitman W.B."/>
            <person name="Hugenholtz P."/>
            <person name="Klenk H.P."/>
        </authorList>
    </citation>
    <scope>NUCLEOTIDE SEQUENCE [LARGE SCALE GENOMIC DNA]</scope>
    <source>
        <strain evidence="7 8">DSM 13484</strain>
    </source>
</reference>
<dbReference type="GO" id="GO:0071555">
    <property type="term" value="P:cell wall organization"/>
    <property type="evidence" value="ECO:0007669"/>
    <property type="project" value="UniProtKB-KW"/>
</dbReference>
<dbReference type="CDD" id="cd22268">
    <property type="entry name" value="DPBB_RlpA-like"/>
    <property type="match status" value="1"/>
</dbReference>
<evidence type="ECO:0000256" key="3">
    <source>
        <dbReference type="HAMAP-Rule" id="MF_02071"/>
    </source>
</evidence>
<dbReference type="InterPro" id="IPR036908">
    <property type="entry name" value="RlpA-like_sf"/>
</dbReference>
<dbReference type="EMBL" id="VLLG01000003">
    <property type="protein sequence ID" value="TWI88504.1"/>
    <property type="molecule type" value="Genomic_DNA"/>
</dbReference>
<evidence type="ECO:0000256" key="2">
    <source>
        <dbReference type="ARBA" id="ARBA00023316"/>
    </source>
</evidence>
<comment type="function">
    <text evidence="3">Lytic transglycosylase with a strong preference for naked glycan strands that lack stem peptides.</text>
</comment>
<keyword evidence="8" id="KW-1185">Reference proteome</keyword>
<evidence type="ECO:0000256" key="5">
    <source>
        <dbReference type="SAM" id="MobiDB-lite"/>
    </source>
</evidence>
<comment type="caution">
    <text evidence="7">The sequence shown here is derived from an EMBL/GenBank/DDBJ whole genome shotgun (WGS) entry which is preliminary data.</text>
</comment>
<feature type="region of interest" description="Disordered" evidence="5">
    <location>
        <begin position="1"/>
        <end position="25"/>
    </location>
</feature>
<dbReference type="RefSeq" id="WP_211366190.1">
    <property type="nucleotide sequence ID" value="NZ_BAAAFY010000001.1"/>
</dbReference>
<feature type="domain" description="RlpA-like protein double-psi beta-barrel" evidence="6">
    <location>
        <begin position="28"/>
        <end position="117"/>
    </location>
</feature>
<sequence length="120" mass="13235">MLTGKAGREHTGDEVTVVVPEKKKETGARGVASYYADKFNGRLTANGEVFSNSKMTAAHNTLPLGTYVKVTNLRNGHSVIVRITDRLHRENTRIIDLTKAAARKLGFLTRGLTRVRVETI</sequence>
<dbReference type="GO" id="GO:0000270">
    <property type="term" value="P:peptidoglycan metabolic process"/>
    <property type="evidence" value="ECO:0007669"/>
    <property type="project" value="UniProtKB-UniRule"/>
</dbReference>
<dbReference type="InterPro" id="IPR034718">
    <property type="entry name" value="RlpA"/>
</dbReference>
<evidence type="ECO:0000259" key="6">
    <source>
        <dbReference type="Pfam" id="PF03330"/>
    </source>
</evidence>
<proteinExistence type="inferred from homology"/>
<protein>
    <recommendedName>
        <fullName evidence="3">Probable endolytic peptidoglycan transglycosylase RlpA</fullName>
        <ecNumber evidence="3">4.2.2.-</ecNumber>
    </recommendedName>
</protein>
<evidence type="ECO:0000313" key="7">
    <source>
        <dbReference type="EMBL" id="TWI88504.1"/>
    </source>
</evidence>
<dbReference type="EC" id="4.2.2.-" evidence="3"/>